<sequence>MGMKFLNKKGWHTGSLRNVEKVWVAEQKEKEEQHKIEEYKKQLKEEREKAEFRAIQEQAGFKPRQERLEFLYESGLGDTSLGALFEEKPQSANDTWRKLHSDPLLLIRQREQDAIARIKNNPIKMAEIKKSMEAEKMQKEEKKEERKHKKHHHHKSKSKRHHSAENSDSDDVSDGKDEGRKKVPSAPEHKREVKRSRHQKKESRQESSDTEDDEPRKRRQEISEDDQPKRRRQDKSEDAERRRRREMSQDDEPRRRRQDTPEDDEPRRRRRDTPEDDEPRRRRRDMPEDDEPRRRRRDTPEDDEPRRRRRDMPEDDEPMRRRRDMPEDDEPRRRRPEMSKHDEHPRRDRPDADDRRRHNSGSDRHHAYPKHDSSDSKQRSIGNGRNNGNSTSEHRSHAEVASGDQRRQESRQGRELGSEDRGRQEGQQGRNNGPTTNRRRGGVHHMSEEEREARLRQMQADAEVHEEQRWKRIKKAADDDAKEASTVAANQFRGKNFLEDEKKSIFGAEKGGSATIEESIRRRAYYSQGGGSVLRPQGPKYSESLLIKSRVGDDGIDTTTVSTSVIREAVALHVGVDRSLLKVVPFYPEDFLVRFDFQHHYDLATAGLGRFSHFSSDFGNLDIHIARWRLNAHADAIQADYHVHLCIENVPLNAWNDSLAAQVLGPDTFLYYFDIASVQCEDAATLNLWAWSSDPSKIPKVQNVTFTCNQPPAGNTPPPTIGRRGLRRRVLVHLDRIEDSLPDSEGRVPRRPRPHPPSTGAMVSWTARPVHVRRVLSEGTATAVTDAKTTVTGTTTTTSATTARLPPGVVSFGAALGPLAATMSG</sequence>
<evidence type="ECO:0000256" key="5">
    <source>
        <dbReference type="ARBA" id="ARBA00023054"/>
    </source>
</evidence>
<evidence type="ECO:0000313" key="11">
    <source>
        <dbReference type="EMBL" id="EMS49235.1"/>
    </source>
</evidence>
<dbReference type="Pfam" id="PF12542">
    <property type="entry name" value="CWC25"/>
    <property type="match status" value="1"/>
</dbReference>
<dbReference type="GO" id="GO:0000398">
    <property type="term" value="P:mRNA splicing, via spliceosome"/>
    <property type="evidence" value="ECO:0007669"/>
    <property type="project" value="TreeGrafter"/>
</dbReference>
<protein>
    <recommendedName>
        <fullName evidence="10">CBF1-interacting co-repressor CIR N-terminal domain-containing protein</fullName>
    </recommendedName>
</protein>
<gene>
    <name evidence="11" type="ORF">TRIUR3_24536</name>
</gene>
<feature type="compositionally biased region" description="Basic residues" evidence="9">
    <location>
        <begin position="145"/>
        <end position="162"/>
    </location>
</feature>
<dbReference type="InterPro" id="IPR051376">
    <property type="entry name" value="CWC25_splicing_factor"/>
</dbReference>
<feature type="compositionally biased region" description="Low complexity" evidence="9">
    <location>
        <begin position="425"/>
        <end position="436"/>
    </location>
</feature>
<evidence type="ECO:0000256" key="9">
    <source>
        <dbReference type="SAM" id="MobiDB-lite"/>
    </source>
</evidence>
<keyword evidence="5 8" id="KW-0175">Coiled coil</keyword>
<dbReference type="OMA" id="DIHIARW"/>
<evidence type="ECO:0000256" key="2">
    <source>
        <dbReference type="ARBA" id="ARBA00006695"/>
    </source>
</evidence>
<feature type="domain" description="CBF1-interacting co-repressor CIR N-terminal" evidence="10">
    <location>
        <begin position="10"/>
        <end position="46"/>
    </location>
</feature>
<feature type="coiled-coil region" evidence="8">
    <location>
        <begin position="26"/>
        <end position="56"/>
    </location>
</feature>
<dbReference type="SMART" id="SM01083">
    <property type="entry name" value="Cir_N"/>
    <property type="match status" value="1"/>
</dbReference>
<accession>M7Z9Z1</accession>
<feature type="region of interest" description="Disordered" evidence="9">
    <location>
        <begin position="740"/>
        <end position="762"/>
    </location>
</feature>
<reference evidence="11" key="1">
    <citation type="journal article" date="2013" name="Nature">
        <title>Draft genome of the wheat A-genome progenitor Triticum urartu.</title>
        <authorList>
            <person name="Ling H.Q."/>
            <person name="Zhao S."/>
            <person name="Liu D."/>
            <person name="Wang J."/>
            <person name="Sun H."/>
            <person name="Zhang C."/>
            <person name="Fan H."/>
            <person name="Li D."/>
            <person name="Dong L."/>
            <person name="Tao Y."/>
            <person name="Gao C."/>
            <person name="Wu H."/>
            <person name="Li Y."/>
            <person name="Cui Y."/>
            <person name="Guo X."/>
            <person name="Zheng S."/>
            <person name="Wang B."/>
            <person name="Yu K."/>
            <person name="Liang Q."/>
            <person name="Yang W."/>
            <person name="Lou X."/>
            <person name="Chen J."/>
            <person name="Feng M."/>
            <person name="Jian J."/>
            <person name="Zhang X."/>
            <person name="Luo G."/>
            <person name="Jiang Y."/>
            <person name="Liu J."/>
            <person name="Wang Z."/>
            <person name="Sha Y."/>
            <person name="Zhang B."/>
            <person name="Wu H."/>
            <person name="Tang D."/>
            <person name="Shen Q."/>
            <person name="Xue P."/>
            <person name="Zou S."/>
            <person name="Wang X."/>
            <person name="Liu X."/>
            <person name="Wang F."/>
            <person name="Yang Y."/>
            <person name="An X."/>
            <person name="Dong Z."/>
            <person name="Zhang K."/>
            <person name="Zhang X."/>
            <person name="Luo M.C."/>
            <person name="Dvorak J."/>
            <person name="Tong Y."/>
            <person name="Wang J."/>
            <person name="Yang H."/>
            <person name="Li Z."/>
            <person name="Wang D."/>
            <person name="Zhang A."/>
            <person name="Wang J."/>
        </authorList>
    </citation>
    <scope>NUCLEOTIDE SEQUENCE</scope>
</reference>
<evidence type="ECO:0000259" key="10">
    <source>
        <dbReference type="SMART" id="SM01083"/>
    </source>
</evidence>
<keyword evidence="7" id="KW-0539">Nucleus</keyword>
<name>M7Z9Z1_TRIUA</name>
<dbReference type="PANTHER" id="PTHR16196:SF0">
    <property type="entry name" value="PRE-MRNA-SPLICING FACTOR CWC25 HOMOLOG"/>
    <property type="match status" value="1"/>
</dbReference>
<comment type="subcellular location">
    <subcellularLocation>
        <location evidence="1">Nucleus</location>
    </subcellularLocation>
</comment>
<feature type="compositionally biased region" description="Basic and acidic residues" evidence="9">
    <location>
        <begin position="330"/>
        <end position="378"/>
    </location>
</feature>
<evidence type="ECO:0000256" key="8">
    <source>
        <dbReference type="SAM" id="Coils"/>
    </source>
</evidence>
<dbReference type="STRING" id="4572.M7Z9Z1"/>
<evidence type="ECO:0000256" key="3">
    <source>
        <dbReference type="ARBA" id="ARBA00022664"/>
    </source>
</evidence>
<dbReference type="AlphaFoldDB" id="M7Z9Z1"/>
<feature type="compositionally biased region" description="Basic residues" evidence="9">
    <location>
        <begin position="192"/>
        <end position="201"/>
    </location>
</feature>
<keyword evidence="3" id="KW-0507">mRNA processing</keyword>
<dbReference type="InterPro" id="IPR019339">
    <property type="entry name" value="CIR_N_dom"/>
</dbReference>
<dbReference type="InterPro" id="IPR022209">
    <property type="entry name" value="CWC25"/>
</dbReference>
<feature type="compositionally biased region" description="Basic and acidic residues" evidence="9">
    <location>
        <begin position="445"/>
        <end position="455"/>
    </location>
</feature>
<dbReference type="eggNOG" id="KOG3869">
    <property type="taxonomic scope" value="Eukaryota"/>
</dbReference>
<feature type="compositionally biased region" description="Basic and acidic residues" evidence="9">
    <location>
        <begin position="392"/>
        <end position="424"/>
    </location>
</feature>
<evidence type="ECO:0000256" key="1">
    <source>
        <dbReference type="ARBA" id="ARBA00004123"/>
    </source>
</evidence>
<dbReference type="GO" id="GO:0005684">
    <property type="term" value="C:U2-type spliceosomal complex"/>
    <property type="evidence" value="ECO:0007669"/>
    <property type="project" value="TreeGrafter"/>
</dbReference>
<keyword evidence="4" id="KW-0747">Spliceosome</keyword>
<proteinExistence type="inferred from homology"/>
<evidence type="ECO:0000256" key="4">
    <source>
        <dbReference type="ARBA" id="ARBA00022728"/>
    </source>
</evidence>
<feature type="region of interest" description="Disordered" evidence="9">
    <location>
        <begin position="118"/>
        <end position="456"/>
    </location>
</feature>
<feature type="compositionally biased region" description="Basic and acidic residues" evidence="9">
    <location>
        <begin position="214"/>
        <end position="260"/>
    </location>
</feature>
<feature type="compositionally biased region" description="Basic and acidic residues" evidence="9">
    <location>
        <begin position="173"/>
        <end position="191"/>
    </location>
</feature>
<dbReference type="Pfam" id="PF10197">
    <property type="entry name" value="Cir_N"/>
    <property type="match status" value="1"/>
</dbReference>
<keyword evidence="6" id="KW-0508">mRNA splicing</keyword>
<evidence type="ECO:0000256" key="7">
    <source>
        <dbReference type="ARBA" id="ARBA00023242"/>
    </source>
</evidence>
<feature type="compositionally biased region" description="Basic and acidic residues" evidence="9">
    <location>
        <begin position="126"/>
        <end position="144"/>
    </location>
</feature>
<dbReference type="PANTHER" id="PTHR16196">
    <property type="entry name" value="CELL CYCLE CONTROL PROTEIN CWF25"/>
    <property type="match status" value="1"/>
</dbReference>
<comment type="similarity">
    <text evidence="2">Belongs to the CWC25 family.</text>
</comment>
<evidence type="ECO:0000256" key="6">
    <source>
        <dbReference type="ARBA" id="ARBA00023187"/>
    </source>
</evidence>
<organism evidence="11">
    <name type="scientific">Triticum urartu</name>
    <name type="common">Red wild einkorn</name>
    <name type="synonym">Crithodium urartu</name>
    <dbReference type="NCBI Taxonomy" id="4572"/>
    <lineage>
        <taxon>Eukaryota</taxon>
        <taxon>Viridiplantae</taxon>
        <taxon>Streptophyta</taxon>
        <taxon>Embryophyta</taxon>
        <taxon>Tracheophyta</taxon>
        <taxon>Spermatophyta</taxon>
        <taxon>Magnoliopsida</taxon>
        <taxon>Liliopsida</taxon>
        <taxon>Poales</taxon>
        <taxon>Poaceae</taxon>
        <taxon>BOP clade</taxon>
        <taxon>Pooideae</taxon>
        <taxon>Triticodae</taxon>
        <taxon>Triticeae</taxon>
        <taxon>Triticinae</taxon>
        <taxon>Triticum</taxon>
    </lineage>
</organism>
<dbReference type="EMBL" id="KD245809">
    <property type="protein sequence ID" value="EMS49235.1"/>
    <property type="molecule type" value="Genomic_DNA"/>
</dbReference>